<accession>A0A0J1D0A3</accession>
<proteinExistence type="predicted"/>
<organism evidence="2 3">
    <name type="scientific">Caballeronia mineralivorans PML1(12)</name>
    <dbReference type="NCBI Taxonomy" id="908627"/>
    <lineage>
        <taxon>Bacteria</taxon>
        <taxon>Pseudomonadati</taxon>
        <taxon>Pseudomonadota</taxon>
        <taxon>Betaproteobacteria</taxon>
        <taxon>Burkholderiales</taxon>
        <taxon>Burkholderiaceae</taxon>
        <taxon>Caballeronia</taxon>
    </lineage>
</organism>
<comment type="caution">
    <text evidence="2">The sequence shown here is derived from an EMBL/GenBank/DDBJ whole genome shotgun (WGS) entry which is preliminary data.</text>
</comment>
<evidence type="ECO:0000313" key="3">
    <source>
        <dbReference type="Proteomes" id="UP000035963"/>
    </source>
</evidence>
<dbReference type="OrthoDB" id="9008610at2"/>
<protein>
    <submittedName>
        <fullName evidence="2">Uncharacterized protein</fullName>
    </submittedName>
</protein>
<evidence type="ECO:0000313" key="2">
    <source>
        <dbReference type="EMBL" id="KLU26066.1"/>
    </source>
</evidence>
<dbReference type="PATRIC" id="fig|908627.4.peg.2554"/>
<sequence>MKAKRCPTSEGPGTSTQADAELQHIERAIGQLRAMSQKAAGTLNVEYWHERLTAVCTGYVLVPAQRRRIDALRKVLDSLSQPQGDPTSGRKRTTNRLWAKAA</sequence>
<dbReference type="EMBL" id="AEJF01000078">
    <property type="protein sequence ID" value="KLU26066.1"/>
    <property type="molecule type" value="Genomic_DNA"/>
</dbReference>
<evidence type="ECO:0000256" key="1">
    <source>
        <dbReference type="SAM" id="MobiDB-lite"/>
    </source>
</evidence>
<gene>
    <name evidence="2" type="ORF">EOS_11505</name>
</gene>
<dbReference type="RefSeq" id="WP_047846827.1">
    <property type="nucleotide sequence ID" value="NZ_AEJF01000078.1"/>
</dbReference>
<name>A0A0J1D0A3_9BURK</name>
<keyword evidence="3" id="KW-1185">Reference proteome</keyword>
<reference evidence="2 3" key="1">
    <citation type="journal article" date="2015" name="Genome Announc.">
        <title>Draft Genome Sequence of Burkholderia sp. Strain PML1(12), an Ectomycorrhizosphere-Inhabiting Bacterium with Effective Mineral-Weathering Ability.</title>
        <authorList>
            <person name="Uroz S."/>
            <person name="Oger P."/>
        </authorList>
    </citation>
    <scope>NUCLEOTIDE SEQUENCE [LARGE SCALE GENOMIC DNA]</scope>
    <source>
        <strain evidence="3">PML1(12)</strain>
    </source>
</reference>
<dbReference type="Proteomes" id="UP000035963">
    <property type="component" value="Unassembled WGS sequence"/>
</dbReference>
<dbReference type="AlphaFoldDB" id="A0A0J1D0A3"/>
<feature type="region of interest" description="Disordered" evidence="1">
    <location>
        <begin position="77"/>
        <end position="102"/>
    </location>
</feature>